<dbReference type="Proteomes" id="UP000087171">
    <property type="component" value="Chromosome Ca5"/>
</dbReference>
<evidence type="ECO:0000313" key="3">
    <source>
        <dbReference type="RefSeq" id="XP_027190497.1"/>
    </source>
</evidence>
<sequence length="404" mass="46969">MARNLDRFNLLPNSLLFNIISLLPFKEAARTSILSKKWLHLWENTTNIEFNENFFVRRKEFLNFIELWLQNHKENSIDFDTPEALFELPINVYEHKTLESLKLFSCSFIENELIKLHALKEVSFGWIELKNDAIKTLLSNCKMIESLSLKKCWQTTKFECGSDDLSLKRLVVDSSNFLDPGFAINAPNLTYFKYRGNSIYFEIENSFDLEEAYLDFRLEYESPEEDDFIYKVITDFNHVKVLTICSYALQALPNHPGQIRLEDNMNTKHLKIMTDLHDEECLGVLFFLNSCTMLEILTFKLGFGRLFDGDSDKYYLSDGGDDNPKHWIGNLRICQCMTSTLKVVEIDNFTGTENEIIMLNFLISNGTVLKNVNINVQKGEAQKVQQYVMAFPRASKDLEISFNC</sequence>
<dbReference type="RefSeq" id="XP_027190497.1">
    <property type="nucleotide sequence ID" value="XM_027334696.1"/>
</dbReference>
<gene>
    <name evidence="3" type="primary">LOC101503298</name>
</gene>
<keyword evidence="2" id="KW-1185">Reference proteome</keyword>
<organism evidence="2 3">
    <name type="scientific">Cicer arietinum</name>
    <name type="common">Chickpea</name>
    <name type="synonym">Garbanzo</name>
    <dbReference type="NCBI Taxonomy" id="3827"/>
    <lineage>
        <taxon>Eukaryota</taxon>
        <taxon>Viridiplantae</taxon>
        <taxon>Streptophyta</taxon>
        <taxon>Embryophyta</taxon>
        <taxon>Tracheophyta</taxon>
        <taxon>Spermatophyta</taxon>
        <taxon>Magnoliopsida</taxon>
        <taxon>eudicotyledons</taxon>
        <taxon>Gunneridae</taxon>
        <taxon>Pentapetalae</taxon>
        <taxon>rosids</taxon>
        <taxon>fabids</taxon>
        <taxon>Fabales</taxon>
        <taxon>Fabaceae</taxon>
        <taxon>Papilionoideae</taxon>
        <taxon>50 kb inversion clade</taxon>
        <taxon>NPAAA clade</taxon>
        <taxon>Hologalegina</taxon>
        <taxon>IRL clade</taxon>
        <taxon>Cicereae</taxon>
        <taxon>Cicer</taxon>
    </lineage>
</organism>
<reference evidence="2" key="1">
    <citation type="journal article" date="2013" name="Nat. Biotechnol.">
        <title>Draft genome sequence of chickpea (Cicer arietinum) provides a resource for trait improvement.</title>
        <authorList>
            <person name="Varshney R.K."/>
            <person name="Song C."/>
            <person name="Saxena R.K."/>
            <person name="Azam S."/>
            <person name="Yu S."/>
            <person name="Sharpe A.G."/>
            <person name="Cannon S."/>
            <person name="Baek J."/>
            <person name="Rosen B.D."/>
            <person name="Tar'an B."/>
            <person name="Millan T."/>
            <person name="Zhang X."/>
            <person name="Ramsay L.D."/>
            <person name="Iwata A."/>
            <person name="Wang Y."/>
            <person name="Nelson W."/>
            <person name="Farmer A.D."/>
            <person name="Gaur P.M."/>
            <person name="Soderlund C."/>
            <person name="Penmetsa R.V."/>
            <person name="Xu C."/>
            <person name="Bharti A.K."/>
            <person name="He W."/>
            <person name="Winter P."/>
            <person name="Zhao S."/>
            <person name="Hane J.K."/>
            <person name="Carrasquilla-Garcia N."/>
            <person name="Condie J.A."/>
            <person name="Upadhyaya H.D."/>
            <person name="Luo M.C."/>
            <person name="Thudi M."/>
            <person name="Gowda C.L."/>
            <person name="Singh N.P."/>
            <person name="Lichtenzveig J."/>
            <person name="Gali K.K."/>
            <person name="Rubio J."/>
            <person name="Nadarajan N."/>
            <person name="Dolezel J."/>
            <person name="Bansal K.C."/>
            <person name="Xu X."/>
            <person name="Edwards D."/>
            <person name="Zhang G."/>
            <person name="Kahl G."/>
            <person name="Gil J."/>
            <person name="Singh K.B."/>
            <person name="Datta S.K."/>
            <person name="Jackson S.A."/>
            <person name="Wang J."/>
            <person name="Cook D.R."/>
        </authorList>
    </citation>
    <scope>NUCLEOTIDE SEQUENCE [LARGE SCALE GENOMIC DNA]</scope>
    <source>
        <strain evidence="2">cv. CDC Frontier</strain>
    </source>
</reference>
<dbReference type="PaxDb" id="3827-XP_004500042.1"/>
<dbReference type="Pfam" id="PF00646">
    <property type="entry name" value="F-box"/>
    <property type="match status" value="1"/>
</dbReference>
<accession>A0A3Q7YBE6</accession>
<reference evidence="3" key="2">
    <citation type="submission" date="2025-08" db="UniProtKB">
        <authorList>
            <consortium name="RefSeq"/>
        </authorList>
    </citation>
    <scope>IDENTIFICATION</scope>
    <source>
        <tissue evidence="3">Etiolated seedlings</tissue>
    </source>
</reference>
<name>A0A3Q7YBE6_CICAR</name>
<dbReference type="SUPFAM" id="SSF52047">
    <property type="entry name" value="RNI-like"/>
    <property type="match status" value="1"/>
</dbReference>
<dbReference type="InterPro" id="IPR055357">
    <property type="entry name" value="LRR_At1g61320_AtMIF1"/>
</dbReference>
<dbReference type="PANTHER" id="PTHR31900:SF34">
    <property type="entry name" value="EMB|CAB62440.1-RELATED"/>
    <property type="match status" value="1"/>
</dbReference>
<dbReference type="Gene3D" id="3.80.10.10">
    <property type="entry name" value="Ribonuclease Inhibitor"/>
    <property type="match status" value="1"/>
</dbReference>
<dbReference type="STRING" id="3827.A0A3Q7YBE6"/>
<dbReference type="AlphaFoldDB" id="A0A3Q7YBE6"/>
<dbReference type="GeneID" id="101503298"/>
<dbReference type="InterPro" id="IPR053781">
    <property type="entry name" value="F-box_AtFBL13-like"/>
</dbReference>
<evidence type="ECO:0000259" key="1">
    <source>
        <dbReference type="SMART" id="SM00579"/>
    </source>
</evidence>
<proteinExistence type="predicted"/>
<protein>
    <submittedName>
        <fullName evidence="3">F-box/LRR-repeat protein At5g54820</fullName>
    </submittedName>
</protein>
<dbReference type="InterPro" id="IPR050232">
    <property type="entry name" value="FBL13/AtMIF1-like"/>
</dbReference>
<dbReference type="OrthoDB" id="1416519at2759"/>
<dbReference type="InterPro" id="IPR006566">
    <property type="entry name" value="FBD"/>
</dbReference>
<dbReference type="InterPro" id="IPR036047">
    <property type="entry name" value="F-box-like_dom_sf"/>
</dbReference>
<dbReference type="Pfam" id="PF23622">
    <property type="entry name" value="LRR_At1g61320_AtMIF1"/>
    <property type="match status" value="1"/>
</dbReference>
<dbReference type="InterPro" id="IPR032675">
    <property type="entry name" value="LRR_dom_sf"/>
</dbReference>
<dbReference type="PANTHER" id="PTHR31900">
    <property type="entry name" value="F-BOX/RNI SUPERFAMILY PROTEIN-RELATED"/>
    <property type="match status" value="1"/>
</dbReference>
<dbReference type="KEGG" id="cam:101503298"/>
<dbReference type="InterPro" id="IPR001810">
    <property type="entry name" value="F-box_dom"/>
</dbReference>
<evidence type="ECO:0000313" key="2">
    <source>
        <dbReference type="Proteomes" id="UP000087171"/>
    </source>
</evidence>
<dbReference type="SUPFAM" id="SSF81383">
    <property type="entry name" value="F-box domain"/>
    <property type="match status" value="1"/>
</dbReference>
<dbReference type="SMART" id="SM00579">
    <property type="entry name" value="FBD"/>
    <property type="match status" value="1"/>
</dbReference>
<feature type="domain" description="FBD" evidence="1">
    <location>
        <begin position="335"/>
        <end position="403"/>
    </location>
</feature>
<dbReference type="CDD" id="cd22160">
    <property type="entry name" value="F-box_AtFBL13-like"/>
    <property type="match status" value="1"/>
</dbReference>